<protein>
    <submittedName>
        <fullName evidence="1">Uncharacterized protein</fullName>
    </submittedName>
</protein>
<name>A0A7G6E0Y3_THEFR</name>
<dbReference type="Proteomes" id="UP000515847">
    <property type="component" value="Chromosome"/>
</dbReference>
<keyword evidence="2" id="KW-1185">Reference proteome</keyword>
<dbReference type="EMBL" id="CP045798">
    <property type="protein sequence ID" value="QNB45737.1"/>
    <property type="molecule type" value="Genomic_DNA"/>
</dbReference>
<dbReference type="KEGG" id="tfr:BR63_05075"/>
<dbReference type="AlphaFoldDB" id="A0A7G6E0Y3"/>
<reference evidence="1 2" key="1">
    <citation type="journal article" date="2019" name="Front. Microbiol.">
        <title>Thermoanaerosceptrum fracticalcis gen. nov. sp. nov., a Novel Fumarate-Fermenting Microorganism From a Deep Fractured Carbonate Aquifer of the US Great Basin.</title>
        <authorList>
            <person name="Hamilton-Brehm S.D."/>
            <person name="Stewart L.E."/>
            <person name="Zavarin M."/>
            <person name="Caldwell M."/>
            <person name="Lawson P.A."/>
            <person name="Onstott T.C."/>
            <person name="Grzymski J."/>
            <person name="Neveux I."/>
            <person name="Lollar B.S."/>
            <person name="Russell C.E."/>
            <person name="Moser D.P."/>
        </authorList>
    </citation>
    <scope>NUCLEOTIDE SEQUENCE [LARGE SCALE GENOMIC DNA]</scope>
    <source>
        <strain evidence="1 2">DRI-13</strain>
    </source>
</reference>
<dbReference type="RefSeq" id="WP_034419746.1">
    <property type="nucleotide sequence ID" value="NZ_CP045798.1"/>
</dbReference>
<gene>
    <name evidence="1" type="ORF">BR63_05075</name>
</gene>
<proteinExistence type="predicted"/>
<evidence type="ECO:0000313" key="1">
    <source>
        <dbReference type="EMBL" id="QNB45737.1"/>
    </source>
</evidence>
<accession>A0A7G6E0Y3</accession>
<organism evidence="1 2">
    <name type="scientific">Thermanaerosceptrum fracticalcis</name>
    <dbReference type="NCBI Taxonomy" id="1712410"/>
    <lineage>
        <taxon>Bacteria</taxon>
        <taxon>Bacillati</taxon>
        <taxon>Bacillota</taxon>
        <taxon>Clostridia</taxon>
        <taxon>Eubacteriales</taxon>
        <taxon>Peptococcaceae</taxon>
        <taxon>Thermanaerosceptrum</taxon>
    </lineage>
</organism>
<evidence type="ECO:0000313" key="2">
    <source>
        <dbReference type="Proteomes" id="UP000515847"/>
    </source>
</evidence>
<sequence length="70" mass="8354">MDNRFIHLLGRREEEAVEFLNSQNYVYQIKHTVNPRDHMDNKINRVIRVKQRNDIIEVVVGLFEAPVTPH</sequence>